<gene>
    <name evidence="7" type="ORF">AYO28_12530</name>
</gene>
<dbReference type="InterPro" id="IPR013325">
    <property type="entry name" value="RNA_pol_sigma_r2"/>
</dbReference>
<reference evidence="7 8" key="1">
    <citation type="submission" date="2016-03" db="EMBL/GenBank/DDBJ databases">
        <title>Draft Genome Assembly of Pseudomonas putida strain CBF10-2.</title>
        <authorList>
            <person name="Iyer R.S."/>
            <person name="Damania A."/>
        </authorList>
    </citation>
    <scope>NUCLEOTIDE SEQUENCE [LARGE SCALE GENOMIC DNA]</scope>
    <source>
        <strain evidence="7 8">CBF10-2</strain>
    </source>
</reference>
<evidence type="ECO:0000259" key="6">
    <source>
        <dbReference type="Pfam" id="PF08281"/>
    </source>
</evidence>
<comment type="caution">
    <text evidence="7">The sequence shown here is derived from an EMBL/GenBank/DDBJ whole genome shotgun (WGS) entry which is preliminary data.</text>
</comment>
<dbReference type="Gene3D" id="1.10.10.10">
    <property type="entry name" value="Winged helix-like DNA-binding domain superfamily/Winged helix DNA-binding domain"/>
    <property type="match status" value="1"/>
</dbReference>
<name>A0A177SRH0_PSEPU</name>
<dbReference type="NCBIfam" id="TIGR02937">
    <property type="entry name" value="sigma70-ECF"/>
    <property type="match status" value="1"/>
</dbReference>
<dbReference type="InterPro" id="IPR014284">
    <property type="entry name" value="RNA_pol_sigma-70_dom"/>
</dbReference>
<keyword evidence="4" id="KW-0804">Transcription</keyword>
<dbReference type="InterPro" id="IPR039425">
    <property type="entry name" value="RNA_pol_sigma-70-like"/>
</dbReference>
<feature type="domain" description="RNA polymerase sigma factor 70 region 4 type 2" evidence="6">
    <location>
        <begin position="105"/>
        <end position="157"/>
    </location>
</feature>
<evidence type="ECO:0000256" key="3">
    <source>
        <dbReference type="ARBA" id="ARBA00023082"/>
    </source>
</evidence>
<keyword evidence="2" id="KW-0805">Transcription regulation</keyword>
<dbReference type="GO" id="GO:0016987">
    <property type="term" value="F:sigma factor activity"/>
    <property type="evidence" value="ECO:0007669"/>
    <property type="project" value="UniProtKB-KW"/>
</dbReference>
<dbReference type="RefSeq" id="WP_009401772.1">
    <property type="nucleotide sequence ID" value="NZ_LUCV01000010.1"/>
</dbReference>
<dbReference type="GO" id="GO:0006352">
    <property type="term" value="P:DNA-templated transcription initiation"/>
    <property type="evidence" value="ECO:0007669"/>
    <property type="project" value="InterPro"/>
</dbReference>
<dbReference type="InterPro" id="IPR013324">
    <property type="entry name" value="RNA_pol_sigma_r3/r4-like"/>
</dbReference>
<dbReference type="Pfam" id="PF04542">
    <property type="entry name" value="Sigma70_r2"/>
    <property type="match status" value="1"/>
</dbReference>
<evidence type="ECO:0000259" key="5">
    <source>
        <dbReference type="Pfam" id="PF04542"/>
    </source>
</evidence>
<dbReference type="SUPFAM" id="SSF88659">
    <property type="entry name" value="Sigma3 and sigma4 domains of RNA polymerase sigma factors"/>
    <property type="match status" value="1"/>
</dbReference>
<dbReference type="Proteomes" id="UP000077752">
    <property type="component" value="Unassembled WGS sequence"/>
</dbReference>
<accession>A0A177SRH0</accession>
<evidence type="ECO:0000256" key="1">
    <source>
        <dbReference type="ARBA" id="ARBA00010641"/>
    </source>
</evidence>
<dbReference type="EMBL" id="LUCV01000010">
    <property type="protein sequence ID" value="OAI93565.1"/>
    <property type="molecule type" value="Genomic_DNA"/>
</dbReference>
<comment type="similarity">
    <text evidence="1">Belongs to the sigma-70 factor family. ECF subfamily.</text>
</comment>
<dbReference type="PANTHER" id="PTHR43133">
    <property type="entry name" value="RNA POLYMERASE ECF-TYPE SIGMA FACTO"/>
    <property type="match status" value="1"/>
</dbReference>
<sequence>MSSPAQTLYVKHSPWLLLFLRRRLGNGWDAADLLHDTFLRVLRRPLEFDNQTGERSYLATIAKGLCIDHWRRAQLERAWRESLVARPEAVQPSAEHTALLIETLAEVDAMLMRLPAKVREAFLMAQVEGITYGVIAERLEVSERMVKKYMAQAFLHCAVLEAELDGVLVE</sequence>
<feature type="domain" description="RNA polymerase sigma-70 region 2" evidence="5">
    <location>
        <begin position="8"/>
        <end position="74"/>
    </location>
</feature>
<dbReference type="Gene3D" id="1.10.1740.10">
    <property type="match status" value="1"/>
</dbReference>
<evidence type="ECO:0000313" key="8">
    <source>
        <dbReference type="Proteomes" id="UP000077752"/>
    </source>
</evidence>
<organism evidence="7 8">
    <name type="scientific">Pseudomonas putida</name>
    <name type="common">Arthrobacter siderocapsulatus</name>
    <dbReference type="NCBI Taxonomy" id="303"/>
    <lineage>
        <taxon>Bacteria</taxon>
        <taxon>Pseudomonadati</taxon>
        <taxon>Pseudomonadota</taxon>
        <taxon>Gammaproteobacteria</taxon>
        <taxon>Pseudomonadales</taxon>
        <taxon>Pseudomonadaceae</taxon>
        <taxon>Pseudomonas</taxon>
    </lineage>
</organism>
<evidence type="ECO:0000256" key="2">
    <source>
        <dbReference type="ARBA" id="ARBA00023015"/>
    </source>
</evidence>
<dbReference type="GO" id="GO:0003677">
    <property type="term" value="F:DNA binding"/>
    <property type="evidence" value="ECO:0007669"/>
    <property type="project" value="InterPro"/>
</dbReference>
<protein>
    <submittedName>
        <fullName evidence="7">RNA polymerase subunit sigma</fullName>
    </submittedName>
</protein>
<dbReference type="PANTHER" id="PTHR43133:SF63">
    <property type="entry name" value="RNA POLYMERASE SIGMA FACTOR FECI-RELATED"/>
    <property type="match status" value="1"/>
</dbReference>
<dbReference type="AlphaFoldDB" id="A0A177SRH0"/>
<dbReference type="SUPFAM" id="SSF88946">
    <property type="entry name" value="Sigma2 domain of RNA polymerase sigma factors"/>
    <property type="match status" value="1"/>
</dbReference>
<dbReference type="Pfam" id="PF08281">
    <property type="entry name" value="Sigma70_r4_2"/>
    <property type="match status" value="1"/>
</dbReference>
<proteinExistence type="inferred from homology"/>
<evidence type="ECO:0000256" key="4">
    <source>
        <dbReference type="ARBA" id="ARBA00023163"/>
    </source>
</evidence>
<dbReference type="InterPro" id="IPR007627">
    <property type="entry name" value="RNA_pol_sigma70_r2"/>
</dbReference>
<dbReference type="InterPro" id="IPR036388">
    <property type="entry name" value="WH-like_DNA-bd_sf"/>
</dbReference>
<keyword evidence="3" id="KW-0731">Sigma factor</keyword>
<dbReference type="InterPro" id="IPR013249">
    <property type="entry name" value="RNA_pol_sigma70_r4_t2"/>
</dbReference>
<evidence type="ECO:0000313" key="7">
    <source>
        <dbReference type="EMBL" id="OAI93565.1"/>
    </source>
</evidence>